<keyword evidence="10" id="KW-1185">Reference proteome</keyword>
<dbReference type="Pfam" id="PF00211">
    <property type="entry name" value="Guanylate_cyc"/>
    <property type="match status" value="1"/>
</dbReference>
<dbReference type="SMART" id="SM00044">
    <property type="entry name" value="CYCc"/>
    <property type="match status" value="1"/>
</dbReference>
<dbReference type="Gene3D" id="3.90.1520.10">
    <property type="entry name" value="H-NOX domain"/>
    <property type="match status" value="1"/>
</dbReference>
<dbReference type="Pfam" id="PF07701">
    <property type="entry name" value="HNOBA"/>
    <property type="match status" value="2"/>
</dbReference>
<comment type="caution">
    <text evidence="9">The sequence shown here is derived from an EMBL/GenBank/DDBJ whole genome shotgun (WGS) entry which is preliminary data.</text>
</comment>
<gene>
    <name evidence="9" type="ORF">JXQ802_LOCUS2092</name>
</gene>
<feature type="domain" description="Guanylate cyclase" evidence="8">
    <location>
        <begin position="410"/>
        <end position="575"/>
    </location>
</feature>
<dbReference type="InterPro" id="IPR029787">
    <property type="entry name" value="Nucleotide_cyclase"/>
</dbReference>
<dbReference type="InterPro" id="IPR011645">
    <property type="entry name" value="HNOB_dom_associated"/>
</dbReference>
<evidence type="ECO:0000256" key="1">
    <source>
        <dbReference type="ARBA" id="ARBA00004496"/>
    </source>
</evidence>
<dbReference type="SUPFAM" id="SSF55073">
    <property type="entry name" value="Nucleotide cyclase"/>
    <property type="match status" value="1"/>
</dbReference>
<dbReference type="Gene3D" id="3.30.70.1230">
    <property type="entry name" value="Nucleotide cyclase"/>
    <property type="match status" value="1"/>
</dbReference>
<organism evidence="9 10">
    <name type="scientific">Rotaria sordida</name>
    <dbReference type="NCBI Taxonomy" id="392033"/>
    <lineage>
        <taxon>Eukaryota</taxon>
        <taxon>Metazoa</taxon>
        <taxon>Spiralia</taxon>
        <taxon>Gnathifera</taxon>
        <taxon>Rotifera</taxon>
        <taxon>Eurotatoria</taxon>
        <taxon>Bdelloidea</taxon>
        <taxon>Philodinida</taxon>
        <taxon>Philodinidae</taxon>
        <taxon>Rotaria</taxon>
    </lineage>
</organism>
<evidence type="ECO:0000256" key="4">
    <source>
        <dbReference type="ARBA" id="ARBA00022741"/>
    </source>
</evidence>
<dbReference type="CDD" id="cd07302">
    <property type="entry name" value="CHD"/>
    <property type="match status" value="1"/>
</dbReference>
<keyword evidence="6" id="KW-0456">Lyase</keyword>
<dbReference type="Proteomes" id="UP000663870">
    <property type="component" value="Unassembled WGS sequence"/>
</dbReference>
<dbReference type="InterPro" id="IPR038158">
    <property type="entry name" value="H-NOX_domain_sf"/>
</dbReference>
<sequence length="632" mass="72862">MLYGIVMDTIRDGILRSYGAIMWKRIVKEVNLPFETFEFYSRYDDNLLIKICDCMIEILNDGTRDTYLEFFGTNFIHYFYRCGFDKILRVAGRTLRDFLFVIDELHDSNRYIFPQMKHPLFHVTEENEKGATLIYKSMRHGLTHFAIGGLKAVASVIYNQNDIHIIVQHDFSTNDYSQVFIWVQFDNKNYKTKRLFNFPSLPDLSVTTFFQVFPFSILMNSSLRIHHMGKNIMKIFPDDTPLIGQLLNDVFQIIQPGIFFEWDKILSYGQYIVFMMENRLPLRIGSSSRIRLKGQMKYIQNKNMLWFLCHPVLEIVDDMISTGLHLTDLSLFDNTNGLLITGTSQQQQLEEITLRQNVWRRKASYIRKKLSTSHKTNQSLLYSTMPKHIARLLQSGVQVNSINECQPFVSIMFINVMDLKTLTDHLDATHAITYLNNVVILFDAIADKYDVFKVEIRADASYMAVAGIHDQACITRPSNGSQLSLMSSANGEEDDKEENDDQKKNLFELNSTEIIAALSLELLQASEDIHNPITNKPFDLKFGFHSGMAIGGIIGIRNYQYCLFGDTVKIASQMMTTGEVGRIHVSQTAYSHLVKDRRFTLEYRGQMNIEDSEPIDTFWLTGSTAILPTTKN</sequence>
<evidence type="ECO:0000256" key="3">
    <source>
        <dbReference type="ARBA" id="ARBA00022490"/>
    </source>
</evidence>
<evidence type="ECO:0000256" key="5">
    <source>
        <dbReference type="ARBA" id="ARBA00023134"/>
    </source>
</evidence>
<dbReference type="InterPro" id="IPR001054">
    <property type="entry name" value="A/G_cyclase"/>
</dbReference>
<evidence type="ECO:0000313" key="10">
    <source>
        <dbReference type="Proteomes" id="UP000663870"/>
    </source>
</evidence>
<dbReference type="InterPro" id="IPR024096">
    <property type="entry name" value="NO_sig/Golgi_transp_ligand-bd"/>
</dbReference>
<protein>
    <recommendedName>
        <fullName evidence="2">guanylate cyclase</fullName>
        <ecNumber evidence="2">4.6.1.2</ecNumber>
    </recommendedName>
</protein>
<proteinExistence type="predicted"/>
<dbReference type="GO" id="GO:0070482">
    <property type="term" value="P:response to oxygen levels"/>
    <property type="evidence" value="ECO:0007669"/>
    <property type="project" value="TreeGrafter"/>
</dbReference>
<dbReference type="PROSITE" id="PS50125">
    <property type="entry name" value="GUANYLATE_CYCLASE_2"/>
    <property type="match status" value="1"/>
</dbReference>
<dbReference type="InterPro" id="IPR042463">
    <property type="entry name" value="HNOB_dom_associated_sf"/>
</dbReference>
<dbReference type="EMBL" id="CAJNOL010000025">
    <property type="protein sequence ID" value="CAF0758935.1"/>
    <property type="molecule type" value="Genomic_DNA"/>
</dbReference>
<keyword evidence="3" id="KW-0963">Cytoplasm</keyword>
<evidence type="ECO:0000256" key="6">
    <source>
        <dbReference type="ARBA" id="ARBA00023239"/>
    </source>
</evidence>
<dbReference type="PANTHER" id="PTHR45655:SF13">
    <property type="entry name" value="SOLUBLE GUANYLATE CYCLASE GCY-32-RELATED"/>
    <property type="match status" value="1"/>
</dbReference>
<comment type="subcellular location">
    <subcellularLocation>
        <location evidence="1">Cytoplasm</location>
    </subcellularLocation>
</comment>
<dbReference type="Pfam" id="PF07700">
    <property type="entry name" value="HNOB"/>
    <property type="match status" value="1"/>
</dbReference>
<evidence type="ECO:0000259" key="8">
    <source>
        <dbReference type="PROSITE" id="PS50125"/>
    </source>
</evidence>
<dbReference type="EC" id="4.6.1.2" evidence="2"/>
<dbReference type="GO" id="GO:0005525">
    <property type="term" value="F:GTP binding"/>
    <property type="evidence" value="ECO:0007669"/>
    <property type="project" value="UniProtKB-KW"/>
</dbReference>
<dbReference type="InterPro" id="IPR011644">
    <property type="entry name" value="Heme_NO-bd"/>
</dbReference>
<dbReference type="PANTHER" id="PTHR45655">
    <property type="entry name" value="GUANYLATE CYCLASE SOLUBLE SUBUNIT BETA-2"/>
    <property type="match status" value="1"/>
</dbReference>
<dbReference type="GO" id="GO:0019934">
    <property type="term" value="P:cGMP-mediated signaling"/>
    <property type="evidence" value="ECO:0007669"/>
    <property type="project" value="TreeGrafter"/>
</dbReference>
<dbReference type="Gene3D" id="3.30.450.260">
    <property type="entry name" value="Haem NO binding associated domain"/>
    <property type="match status" value="1"/>
</dbReference>
<name>A0A813PR48_9BILA</name>
<reference evidence="9" key="1">
    <citation type="submission" date="2021-02" db="EMBL/GenBank/DDBJ databases">
        <authorList>
            <person name="Nowell W R."/>
        </authorList>
    </citation>
    <scope>NUCLEOTIDE SEQUENCE</scope>
</reference>
<dbReference type="GO" id="GO:0004383">
    <property type="term" value="F:guanylate cyclase activity"/>
    <property type="evidence" value="ECO:0007669"/>
    <property type="project" value="UniProtKB-EC"/>
</dbReference>
<dbReference type="AlphaFoldDB" id="A0A813PR48"/>
<accession>A0A813PR48</accession>
<dbReference type="GO" id="GO:0020037">
    <property type="term" value="F:heme binding"/>
    <property type="evidence" value="ECO:0007669"/>
    <property type="project" value="InterPro"/>
</dbReference>
<dbReference type="SUPFAM" id="SSF111126">
    <property type="entry name" value="Ligand-binding domain in the NO signalling and Golgi transport"/>
    <property type="match status" value="1"/>
</dbReference>
<keyword evidence="7" id="KW-0141">cGMP biosynthesis</keyword>
<evidence type="ECO:0000313" key="9">
    <source>
        <dbReference type="EMBL" id="CAF0758935.1"/>
    </source>
</evidence>
<keyword evidence="5" id="KW-0342">GTP-binding</keyword>
<evidence type="ECO:0000256" key="7">
    <source>
        <dbReference type="ARBA" id="ARBA00023293"/>
    </source>
</evidence>
<dbReference type="GO" id="GO:0008074">
    <property type="term" value="C:guanylate cyclase complex, soluble"/>
    <property type="evidence" value="ECO:0007669"/>
    <property type="project" value="TreeGrafter"/>
</dbReference>
<keyword evidence="4" id="KW-0547">Nucleotide-binding</keyword>
<evidence type="ECO:0000256" key="2">
    <source>
        <dbReference type="ARBA" id="ARBA00012202"/>
    </source>
</evidence>